<reference evidence="1" key="1">
    <citation type="submission" date="2023-04" db="EMBL/GenBank/DDBJ databases">
        <title>Ambrosiozyma monospora NBRC 10751.</title>
        <authorList>
            <person name="Ichikawa N."/>
            <person name="Sato H."/>
            <person name="Tonouchi N."/>
        </authorList>
    </citation>
    <scope>NUCLEOTIDE SEQUENCE</scope>
    <source>
        <strain evidence="1">NBRC 10751</strain>
    </source>
</reference>
<protein>
    <submittedName>
        <fullName evidence="1">Unnamed protein product</fullName>
    </submittedName>
</protein>
<evidence type="ECO:0000313" key="1">
    <source>
        <dbReference type="EMBL" id="GME75701.1"/>
    </source>
</evidence>
<organism evidence="1 2">
    <name type="scientific">Ambrosiozyma monospora</name>
    <name type="common">Yeast</name>
    <name type="synonym">Endomycopsis monosporus</name>
    <dbReference type="NCBI Taxonomy" id="43982"/>
    <lineage>
        <taxon>Eukaryota</taxon>
        <taxon>Fungi</taxon>
        <taxon>Dikarya</taxon>
        <taxon>Ascomycota</taxon>
        <taxon>Saccharomycotina</taxon>
        <taxon>Pichiomycetes</taxon>
        <taxon>Pichiales</taxon>
        <taxon>Pichiaceae</taxon>
        <taxon>Ambrosiozyma</taxon>
    </lineage>
</organism>
<comment type="caution">
    <text evidence="1">The sequence shown here is derived from an EMBL/GenBank/DDBJ whole genome shotgun (WGS) entry which is preliminary data.</text>
</comment>
<gene>
    <name evidence="1" type="ORF">Amon02_000227600</name>
</gene>
<dbReference type="EMBL" id="BSXS01001284">
    <property type="protein sequence ID" value="GME75701.1"/>
    <property type="molecule type" value="Genomic_DNA"/>
</dbReference>
<sequence length="96" mass="10639">MFCNDIFWALPQSVLENLLSLEFEIVLGVAVVDFEAVGGLVVVVLRILTMAVHMNVIYCDDDDDGGGGGNYYGLDTKMVNLNLMMMFGETNRLKMI</sequence>
<dbReference type="Proteomes" id="UP001165064">
    <property type="component" value="Unassembled WGS sequence"/>
</dbReference>
<keyword evidence="2" id="KW-1185">Reference proteome</keyword>
<evidence type="ECO:0000313" key="2">
    <source>
        <dbReference type="Proteomes" id="UP001165064"/>
    </source>
</evidence>
<proteinExistence type="predicted"/>
<name>A0ACB5SXQ6_AMBMO</name>
<accession>A0ACB5SXQ6</accession>